<reference evidence="1 2" key="1">
    <citation type="submission" date="2024-05" db="EMBL/GenBank/DDBJ databases">
        <title>Genome sequencing and assembly of Indian major carp, Cirrhinus mrigala (Hamilton, 1822).</title>
        <authorList>
            <person name="Mohindra V."/>
            <person name="Chowdhury L.M."/>
            <person name="Lal K."/>
            <person name="Jena J.K."/>
        </authorList>
    </citation>
    <scope>NUCLEOTIDE SEQUENCE [LARGE SCALE GENOMIC DNA]</scope>
    <source>
        <strain evidence="1">CM1030</strain>
        <tissue evidence="1">Blood</tissue>
    </source>
</reference>
<name>A0ABD0P542_CIRMR</name>
<feature type="non-terminal residue" evidence="1">
    <location>
        <position position="1"/>
    </location>
</feature>
<keyword evidence="2" id="KW-1185">Reference proteome</keyword>
<gene>
    <name evidence="1" type="ORF">M9458_037089</name>
</gene>
<evidence type="ECO:0000313" key="1">
    <source>
        <dbReference type="EMBL" id="KAL0168867.1"/>
    </source>
</evidence>
<evidence type="ECO:0000313" key="2">
    <source>
        <dbReference type="Proteomes" id="UP001529510"/>
    </source>
</evidence>
<sequence>VVTGRSPALVCCRLSCALGLHSSGFASSLRVCDTPPSLWLPFSSTFVLCCSSSTTACRIHAST</sequence>
<comment type="caution">
    <text evidence="1">The sequence shown here is derived from an EMBL/GenBank/DDBJ whole genome shotgun (WGS) entry which is preliminary data.</text>
</comment>
<dbReference type="EMBL" id="JAMKFB020000018">
    <property type="protein sequence ID" value="KAL0168867.1"/>
    <property type="molecule type" value="Genomic_DNA"/>
</dbReference>
<proteinExistence type="predicted"/>
<feature type="non-terminal residue" evidence="1">
    <location>
        <position position="63"/>
    </location>
</feature>
<organism evidence="1 2">
    <name type="scientific">Cirrhinus mrigala</name>
    <name type="common">Mrigala</name>
    <dbReference type="NCBI Taxonomy" id="683832"/>
    <lineage>
        <taxon>Eukaryota</taxon>
        <taxon>Metazoa</taxon>
        <taxon>Chordata</taxon>
        <taxon>Craniata</taxon>
        <taxon>Vertebrata</taxon>
        <taxon>Euteleostomi</taxon>
        <taxon>Actinopterygii</taxon>
        <taxon>Neopterygii</taxon>
        <taxon>Teleostei</taxon>
        <taxon>Ostariophysi</taxon>
        <taxon>Cypriniformes</taxon>
        <taxon>Cyprinidae</taxon>
        <taxon>Labeoninae</taxon>
        <taxon>Labeonini</taxon>
        <taxon>Cirrhinus</taxon>
    </lineage>
</organism>
<dbReference type="AlphaFoldDB" id="A0ABD0P542"/>
<protein>
    <submittedName>
        <fullName evidence="1">Uncharacterized protein</fullName>
    </submittedName>
</protein>
<dbReference type="Proteomes" id="UP001529510">
    <property type="component" value="Unassembled WGS sequence"/>
</dbReference>
<accession>A0ABD0P542</accession>